<gene>
    <name evidence="2" type="ORF">HD842_004504</name>
</gene>
<dbReference type="AlphaFoldDB" id="A0A7W9X4H7"/>
<comment type="caution">
    <text evidence="2">The sequence shown here is derived from an EMBL/GenBank/DDBJ whole genome shotgun (WGS) entry which is preliminary data.</text>
</comment>
<dbReference type="EMBL" id="JACHBX010000006">
    <property type="protein sequence ID" value="MBB6136326.1"/>
    <property type="molecule type" value="Genomic_DNA"/>
</dbReference>
<organism evidence="2 3">
    <name type="scientific">Massilia aurea</name>
    <dbReference type="NCBI Taxonomy" id="373040"/>
    <lineage>
        <taxon>Bacteria</taxon>
        <taxon>Pseudomonadati</taxon>
        <taxon>Pseudomonadota</taxon>
        <taxon>Betaproteobacteria</taxon>
        <taxon>Burkholderiales</taxon>
        <taxon>Oxalobacteraceae</taxon>
        <taxon>Telluria group</taxon>
        <taxon>Massilia</taxon>
    </lineage>
</organism>
<evidence type="ECO:0000313" key="2">
    <source>
        <dbReference type="EMBL" id="MBB6136326.1"/>
    </source>
</evidence>
<dbReference type="RefSeq" id="WP_183557787.1">
    <property type="nucleotide sequence ID" value="NZ_JACHBX010000006.1"/>
</dbReference>
<keyword evidence="1" id="KW-0812">Transmembrane</keyword>
<evidence type="ECO:0000256" key="1">
    <source>
        <dbReference type="SAM" id="Phobius"/>
    </source>
</evidence>
<dbReference type="Proteomes" id="UP000540787">
    <property type="component" value="Unassembled WGS sequence"/>
</dbReference>
<feature type="transmembrane region" description="Helical" evidence="1">
    <location>
        <begin position="28"/>
        <end position="44"/>
    </location>
</feature>
<reference evidence="2 3" key="1">
    <citation type="submission" date="2020-08" db="EMBL/GenBank/DDBJ databases">
        <title>The Agave Microbiome: Exploring the role of microbial communities in plant adaptations to desert environments.</title>
        <authorList>
            <person name="Partida-Martinez L.P."/>
        </authorList>
    </citation>
    <scope>NUCLEOTIDE SEQUENCE [LARGE SCALE GENOMIC DNA]</scope>
    <source>
        <strain evidence="2 3">AT3.2</strain>
    </source>
</reference>
<feature type="transmembrane region" description="Helical" evidence="1">
    <location>
        <begin position="64"/>
        <end position="82"/>
    </location>
</feature>
<evidence type="ECO:0000313" key="3">
    <source>
        <dbReference type="Proteomes" id="UP000540787"/>
    </source>
</evidence>
<protein>
    <submittedName>
        <fullName evidence="2">Uncharacterized protein</fullName>
    </submittedName>
</protein>
<feature type="transmembrane region" description="Helical" evidence="1">
    <location>
        <begin position="94"/>
        <end position="115"/>
    </location>
</feature>
<sequence>MQKKILIDLALMLAGCFVVRLGGYWLDIGIGLFLLGCVMALFRVRDIIHRTLQRRGLDVSRDRVLVHLCAVVMAAFGAAMTLDDTDPRMAGIRWPLIIGLALSVYAFDALWRLLFGRR</sequence>
<keyword evidence="3" id="KW-1185">Reference proteome</keyword>
<proteinExistence type="predicted"/>
<keyword evidence="1" id="KW-1133">Transmembrane helix</keyword>
<name>A0A7W9X4H7_9BURK</name>
<accession>A0A7W9X4H7</accession>
<keyword evidence="1" id="KW-0472">Membrane</keyword>